<accession>A0A9D4ZD74</accession>
<dbReference type="InterPro" id="IPR036249">
    <property type="entry name" value="Thioredoxin-like_sf"/>
</dbReference>
<dbReference type="Proteomes" id="UP000886520">
    <property type="component" value="Chromosome 15"/>
</dbReference>
<evidence type="ECO:0000256" key="1">
    <source>
        <dbReference type="PROSITE-ProRule" id="PRU00339"/>
    </source>
</evidence>
<feature type="repeat" description="TPR" evidence="1">
    <location>
        <begin position="460"/>
        <end position="493"/>
    </location>
</feature>
<dbReference type="InterPro" id="IPR011990">
    <property type="entry name" value="TPR-like_helical_dom_sf"/>
</dbReference>
<dbReference type="PANTHER" id="PTHR46050">
    <property type="entry name" value="TPR REPEAT-CONTAINING THIOREDOXIN"/>
    <property type="match status" value="1"/>
</dbReference>
<dbReference type="InterPro" id="IPR013766">
    <property type="entry name" value="Thioredoxin_domain"/>
</dbReference>
<feature type="domain" description="Thioredoxin" evidence="3">
    <location>
        <begin position="828"/>
        <end position="917"/>
    </location>
</feature>
<dbReference type="InterPro" id="IPR019734">
    <property type="entry name" value="TPR_rpt"/>
</dbReference>
<dbReference type="Pfam" id="PF13432">
    <property type="entry name" value="TPR_16"/>
    <property type="match status" value="1"/>
</dbReference>
<evidence type="ECO:0000313" key="5">
    <source>
        <dbReference type="Proteomes" id="UP000886520"/>
    </source>
</evidence>
<feature type="region of interest" description="Disordered" evidence="2">
    <location>
        <begin position="188"/>
        <end position="236"/>
    </location>
</feature>
<dbReference type="InterPro" id="IPR044534">
    <property type="entry name" value="TTL1-4"/>
</dbReference>
<keyword evidence="5" id="KW-1185">Reference proteome</keyword>
<dbReference type="OrthoDB" id="2121326at2759"/>
<dbReference type="Pfam" id="PF13431">
    <property type="entry name" value="TPR_17"/>
    <property type="match status" value="1"/>
</dbReference>
<feature type="compositionally biased region" description="Low complexity" evidence="2">
    <location>
        <begin position="290"/>
        <end position="303"/>
    </location>
</feature>
<proteinExistence type="predicted"/>
<gene>
    <name evidence="4" type="ORF">GOP47_0015446</name>
</gene>
<dbReference type="PANTHER" id="PTHR46050:SF29">
    <property type="entry name" value="TPR REPEAT-CONTAINING THIOREDOXIN TTL4"/>
    <property type="match status" value="1"/>
</dbReference>
<comment type="caution">
    <text evidence="4">The sequence shown here is derived from an EMBL/GenBank/DDBJ whole genome shotgun (WGS) entry which is preliminary data.</text>
</comment>
<sequence length="926" mass="100722">MSPLCSTLLCFRTEFLLRPAHPLHASALQGVHADVTPRRRLHHTSAFGWRVPSASSHLVWPCESIVFPIEWWEKTPQCHGYVRWCTSHQAPTVCGRSQFPMAGRLFLAAFVRTHINLELCLELCSGSSQGVHENATHDAKQTSMDLNVARSVQACTKRVDLDAIKTHNGRNAVERCASFAERAIDGGRKHKSAELSLNGGLPPGTRLHKSGEQFSSKPTVSARNPRESSTSGPFNLGNVQVEGYGFAEALSAIGGSPTASKDGRRWPSFGSQGSTDSMGGSPTAKDGGRRSSFSNGGSSDGGSPMAKDIWRRSSTGGYGSADSSSSSVGSPTIKDVSRRIASSSVLNDKELSPCANLRGMGNIFGGGNIKNSTNKPNANDSSKSGDVLVKKLDSAMQLNRKDCSQVKGCLGNSFNGNIGNICANNVNGFSLVGNLPSNANSSQKPMGCEDNGTSHELNSPEDIKRAGNEQYKMGHFLEAAALYDKCIALSPDHAPYKSNKAAALAGLGKLVEAVQECEDAIRLDSKYSRALHRAAQLYLRLGLIESSRRRFQAAGLQDDARDVQSLQAVEKHISRCIDARKMGDWKSVLRESMAASTAGADSAPQVLGYKSEALLKLHRPEEAEIVCTEAERLEKSVCTQGFAPSDSFLSILRAHIEMSLGRFDTAIVAAQTAAKIDPRNPEVAGLLKKARAVGQTRTSGNELFNAGKFFEACAAYGEGLESDPTNAVLLCNRAACRSKLGQWEKALEDCDAALNSQPQYVKALMRRANCSLKLERWEDALRDYEVLRVKMPGDIEVSRGLFDAQVAIKKARGEEIHQMRFGGEVEEVLDSERFRDVVSSEGMSVVQFSSKRADRCRQICSFFDQLCKRYPCVHFVKVDVDESPDVGKTYAVSSIPTFRIYKNGHKMKELVSPSQQDLEFAVRQYN</sequence>
<dbReference type="SMART" id="SM00028">
    <property type="entry name" value="TPR"/>
    <property type="match status" value="7"/>
</dbReference>
<dbReference type="GO" id="GO:0005737">
    <property type="term" value="C:cytoplasm"/>
    <property type="evidence" value="ECO:0007669"/>
    <property type="project" value="TreeGrafter"/>
</dbReference>
<dbReference type="AlphaFoldDB" id="A0A9D4ZD74"/>
<protein>
    <recommendedName>
        <fullName evidence="3">Thioredoxin domain-containing protein</fullName>
    </recommendedName>
</protein>
<feature type="compositionally biased region" description="Polar residues" evidence="2">
    <location>
        <begin position="212"/>
        <end position="233"/>
    </location>
</feature>
<dbReference type="Gene3D" id="1.25.40.10">
    <property type="entry name" value="Tetratricopeptide repeat domain"/>
    <property type="match status" value="1"/>
</dbReference>
<evidence type="ECO:0000256" key="2">
    <source>
        <dbReference type="SAM" id="MobiDB-lite"/>
    </source>
</evidence>
<dbReference type="CDD" id="cd02947">
    <property type="entry name" value="TRX_family"/>
    <property type="match status" value="1"/>
</dbReference>
<dbReference type="GO" id="GO:0006950">
    <property type="term" value="P:response to stress"/>
    <property type="evidence" value="ECO:0007669"/>
    <property type="project" value="UniProtKB-ARBA"/>
</dbReference>
<dbReference type="PROSITE" id="PS50005">
    <property type="entry name" value="TPR"/>
    <property type="match status" value="1"/>
</dbReference>
<dbReference type="Gene3D" id="3.40.30.10">
    <property type="entry name" value="Glutaredoxin"/>
    <property type="match status" value="1"/>
</dbReference>
<feature type="region of interest" description="Disordered" evidence="2">
    <location>
        <begin position="255"/>
        <end position="333"/>
    </location>
</feature>
<dbReference type="SUPFAM" id="SSF52833">
    <property type="entry name" value="Thioredoxin-like"/>
    <property type="match status" value="1"/>
</dbReference>
<reference evidence="4" key="1">
    <citation type="submission" date="2021-01" db="EMBL/GenBank/DDBJ databases">
        <title>Adiantum capillus-veneris genome.</title>
        <authorList>
            <person name="Fang Y."/>
            <person name="Liao Q."/>
        </authorList>
    </citation>
    <scope>NUCLEOTIDE SEQUENCE</scope>
    <source>
        <strain evidence="4">H3</strain>
        <tissue evidence="4">Leaf</tissue>
    </source>
</reference>
<feature type="compositionally biased region" description="Low complexity" evidence="2">
    <location>
        <begin position="320"/>
        <end position="330"/>
    </location>
</feature>
<keyword evidence="1" id="KW-0802">TPR repeat</keyword>
<evidence type="ECO:0000259" key="3">
    <source>
        <dbReference type="Pfam" id="PF00085"/>
    </source>
</evidence>
<name>A0A9D4ZD74_ADICA</name>
<dbReference type="Pfam" id="PF00085">
    <property type="entry name" value="Thioredoxin"/>
    <property type="match status" value="1"/>
</dbReference>
<dbReference type="EMBL" id="JABFUD020000015">
    <property type="protein sequence ID" value="KAI5069145.1"/>
    <property type="molecule type" value="Genomic_DNA"/>
</dbReference>
<evidence type="ECO:0000313" key="4">
    <source>
        <dbReference type="EMBL" id="KAI5069145.1"/>
    </source>
</evidence>
<dbReference type="SUPFAM" id="SSF48452">
    <property type="entry name" value="TPR-like"/>
    <property type="match status" value="1"/>
</dbReference>
<organism evidence="4 5">
    <name type="scientific">Adiantum capillus-veneris</name>
    <name type="common">Maidenhair fern</name>
    <dbReference type="NCBI Taxonomy" id="13818"/>
    <lineage>
        <taxon>Eukaryota</taxon>
        <taxon>Viridiplantae</taxon>
        <taxon>Streptophyta</taxon>
        <taxon>Embryophyta</taxon>
        <taxon>Tracheophyta</taxon>
        <taxon>Polypodiopsida</taxon>
        <taxon>Polypodiidae</taxon>
        <taxon>Polypodiales</taxon>
        <taxon>Pteridineae</taxon>
        <taxon>Pteridaceae</taxon>
        <taxon>Vittarioideae</taxon>
        <taxon>Adiantum</taxon>
    </lineage>
</organism>
<feature type="compositionally biased region" description="Polar residues" evidence="2">
    <location>
        <begin position="269"/>
        <end position="280"/>
    </location>
</feature>